<feature type="transmembrane region" description="Helical" evidence="2">
    <location>
        <begin position="475"/>
        <end position="496"/>
    </location>
</feature>
<reference evidence="3 4" key="1">
    <citation type="journal article" date="2009" name="Nature">
        <title>Evolution of pathogenicity and sexual reproduction in eight Candida genomes.</title>
        <authorList>
            <person name="Butler G."/>
            <person name="Rasmussen M.D."/>
            <person name="Lin M.F."/>
            <person name="Santos M.A."/>
            <person name="Sakthikumar S."/>
            <person name="Munro C.A."/>
            <person name="Rheinbay E."/>
            <person name="Grabherr M."/>
            <person name="Forche A."/>
            <person name="Reedy J.L."/>
            <person name="Agrafioti I."/>
            <person name="Arnaud M.B."/>
            <person name="Bates S."/>
            <person name="Brown A.J."/>
            <person name="Brunke S."/>
            <person name="Costanzo M.C."/>
            <person name="Fitzpatrick D.A."/>
            <person name="de Groot P.W."/>
            <person name="Harris D."/>
            <person name="Hoyer L.L."/>
            <person name="Hube B."/>
            <person name="Klis F.M."/>
            <person name="Kodira C."/>
            <person name="Lennard N."/>
            <person name="Logue M.E."/>
            <person name="Martin R."/>
            <person name="Neiman A.M."/>
            <person name="Nikolaou E."/>
            <person name="Quail M.A."/>
            <person name="Quinn J."/>
            <person name="Santos M.C."/>
            <person name="Schmitzberger F.F."/>
            <person name="Sherlock G."/>
            <person name="Shah P."/>
            <person name="Silverstein K.A."/>
            <person name="Skrzypek M.S."/>
            <person name="Soll D."/>
            <person name="Staggs R."/>
            <person name="Stansfield I."/>
            <person name="Stumpf M.P."/>
            <person name="Sudbery P.E."/>
            <person name="Srikantha T."/>
            <person name="Zeng Q."/>
            <person name="Berman J."/>
            <person name="Berriman M."/>
            <person name="Heitman J."/>
            <person name="Gow N.A."/>
            <person name="Lorenz M.C."/>
            <person name="Birren B.W."/>
            <person name="Kellis M."/>
            <person name="Cuomo C.A."/>
        </authorList>
    </citation>
    <scope>NUCLEOTIDE SEQUENCE [LARGE SCALE GENOMIC DNA]</scope>
    <source>
        <strain evidence="3 4">ATCC 42720</strain>
    </source>
</reference>
<dbReference type="Proteomes" id="UP000007703">
    <property type="component" value="Unassembled WGS sequence"/>
</dbReference>
<dbReference type="EMBL" id="CH408081">
    <property type="protein sequence ID" value="EEQ40757.1"/>
    <property type="molecule type" value="Genomic_DNA"/>
</dbReference>
<protein>
    <submittedName>
        <fullName evidence="3">Uncharacterized protein</fullName>
    </submittedName>
</protein>
<keyword evidence="2" id="KW-0812">Transmembrane</keyword>
<name>C4Y9J5_CLAL4</name>
<evidence type="ECO:0000313" key="4">
    <source>
        <dbReference type="Proteomes" id="UP000007703"/>
    </source>
</evidence>
<evidence type="ECO:0000313" key="3">
    <source>
        <dbReference type="EMBL" id="EEQ40757.1"/>
    </source>
</evidence>
<feature type="region of interest" description="Disordered" evidence="1">
    <location>
        <begin position="721"/>
        <end position="740"/>
    </location>
</feature>
<dbReference type="KEGG" id="clu:CLUG_04885"/>
<proteinExistence type="predicted"/>
<keyword evidence="2" id="KW-1133">Transmembrane helix</keyword>
<keyword evidence="2" id="KW-0472">Membrane</keyword>
<dbReference type="AlphaFoldDB" id="C4Y9J5"/>
<accession>C4Y9J5</accession>
<evidence type="ECO:0000256" key="2">
    <source>
        <dbReference type="SAM" id="Phobius"/>
    </source>
</evidence>
<gene>
    <name evidence="3" type="ORF">CLUG_04885</name>
</gene>
<dbReference type="InParanoid" id="C4Y9J5"/>
<sequence>MMVQLSRRRGQRLQHQQLSFPVQLGHLERLAHLAPVVPGVARHLAHEKVAPHGGVGGRQARVLLRVRRVVRHAAPKQAPHSRLVVAREAARGHVLAQKPRVREKTHIVLASQEAPRVGRVALVLLRPDPLAHIAFGRPHTQAVQIDVAAVCAQLERRHTVLVVQDGAKSQRHVPESVSHARHHQRRQLVQQREVVVAAVVYVRGAVGHGAAGARVVAFGRGHVAHGQAGDVDVEARVDVDEAGVDVVHAVGAAAHGDAGAHVDEERRHAAKGNIVVCVFVLVVCIFIGRVAVVIVAHVLHDQGSVEFPRQAVQVAERHSHVGVGVPGEGHAVPVPQQKQAVGDPGDEAVRAAKVQVVLQEAVERHHSAVGVEREAVEEAPVVVVAQKPQRVQVEEARLVEQFGRVGRAEQVPEQRGVGGGHGVARSSLDASGLARRVHLEPQRVERESRRDFRVRHRGRSRKKGAVCLEHVGADVFIFIVPVVVVVVFIFIVPFIFKVFEHPLDDAVVQEPVVETIRPRHIHMVRAVAVGQKHHLGRRRRAVEQVELAQKAGVFARLRAGKPRDAEPDRRRPVLVAVSPHRHHGQVAGLLGRKREELFAQRLVRHKHVLVHRAQVHPVRPVEGHFLARVRARPVHVRPEREARVERSHGRARGAGVDKILGHFHLDRRRVVGLEKVKRVRFVALDVFLHERSHRLVEGGVCVERHAGAGDFVVPDAEIEEKPVSRRRKEKVHAGVRQHKR</sequence>
<dbReference type="HOGENOM" id="CLU_375046_0_0_1"/>
<organism evidence="3 4">
    <name type="scientific">Clavispora lusitaniae (strain ATCC 42720)</name>
    <name type="common">Yeast</name>
    <name type="synonym">Candida lusitaniae</name>
    <dbReference type="NCBI Taxonomy" id="306902"/>
    <lineage>
        <taxon>Eukaryota</taxon>
        <taxon>Fungi</taxon>
        <taxon>Dikarya</taxon>
        <taxon>Ascomycota</taxon>
        <taxon>Saccharomycotina</taxon>
        <taxon>Pichiomycetes</taxon>
        <taxon>Metschnikowiaceae</taxon>
        <taxon>Clavispora</taxon>
    </lineage>
</organism>
<feature type="transmembrane region" description="Helical" evidence="2">
    <location>
        <begin position="274"/>
        <end position="299"/>
    </location>
</feature>
<feature type="region of interest" description="Disordered" evidence="1">
    <location>
        <begin position="165"/>
        <end position="184"/>
    </location>
</feature>
<evidence type="ECO:0000256" key="1">
    <source>
        <dbReference type="SAM" id="MobiDB-lite"/>
    </source>
</evidence>
<feature type="compositionally biased region" description="Basic residues" evidence="1">
    <location>
        <begin position="724"/>
        <end position="740"/>
    </location>
</feature>
<dbReference type="VEuPathDB" id="FungiDB:CLUG_04885"/>